<protein>
    <submittedName>
        <fullName evidence="1">Unannotated protein</fullName>
    </submittedName>
</protein>
<dbReference type="AlphaFoldDB" id="A0A6J6P052"/>
<name>A0A6J6P052_9ZZZZ</name>
<dbReference type="EMBL" id="CAEZXM010000128">
    <property type="protein sequence ID" value="CAB4691622.1"/>
    <property type="molecule type" value="Genomic_DNA"/>
</dbReference>
<reference evidence="1" key="1">
    <citation type="submission" date="2020-05" db="EMBL/GenBank/DDBJ databases">
        <authorList>
            <person name="Chiriac C."/>
            <person name="Salcher M."/>
            <person name="Ghai R."/>
            <person name="Kavagutti S V."/>
        </authorList>
    </citation>
    <scope>NUCLEOTIDE SEQUENCE</scope>
</reference>
<accession>A0A6J6P052</accession>
<evidence type="ECO:0000313" key="1">
    <source>
        <dbReference type="EMBL" id="CAB4691622.1"/>
    </source>
</evidence>
<organism evidence="1">
    <name type="scientific">freshwater metagenome</name>
    <dbReference type="NCBI Taxonomy" id="449393"/>
    <lineage>
        <taxon>unclassified sequences</taxon>
        <taxon>metagenomes</taxon>
        <taxon>ecological metagenomes</taxon>
    </lineage>
</organism>
<gene>
    <name evidence="1" type="ORF">UFOPK2366_00792</name>
</gene>
<sequence length="207" mass="22751">MSRVPLARGVCLHDVHIGNAAWAVVDDTEVAAAVAACWLNLRVIDLAPLFAVDFDLLLEGDVHADFLELALHELSELWDFLELGEEHRGLEALFARILEQLLGLFDVAGALWLRGIEVWVDRRDWVIVADVALALKDGLDECRTVDAEGNCLTNTHIGEVTFAGVHPEHAVCRTVNDTNLDVVVGEQSVATDDRELHDCVDFAGLHT</sequence>
<proteinExistence type="predicted"/>